<dbReference type="InterPro" id="IPR001000">
    <property type="entry name" value="GH10_dom"/>
</dbReference>
<dbReference type="InterPro" id="IPR008965">
    <property type="entry name" value="CBM2/CBM3_carb-bd_dom_sf"/>
</dbReference>
<evidence type="ECO:0000259" key="13">
    <source>
        <dbReference type="PROSITE" id="PS51172"/>
    </source>
</evidence>
<dbReference type="SUPFAM" id="SSF49384">
    <property type="entry name" value="Carbohydrate-binding domain"/>
    <property type="match status" value="1"/>
</dbReference>
<dbReference type="EMBL" id="FNTD01000004">
    <property type="protein sequence ID" value="SEE20167.1"/>
    <property type="molecule type" value="Genomic_DNA"/>
</dbReference>
<protein>
    <recommendedName>
        <fullName evidence="10">Beta-xylanase</fullName>
        <ecNumber evidence="10">3.2.1.8</ecNumber>
    </recommendedName>
</protein>
<dbReference type="AlphaFoldDB" id="A0A1H5GWV9"/>
<dbReference type="CDD" id="cd00063">
    <property type="entry name" value="FN3"/>
    <property type="match status" value="1"/>
</dbReference>
<comment type="catalytic activity">
    <reaction evidence="1 10">
        <text>Endohydrolysis of (1-&gt;4)-beta-D-xylosidic linkages in xylans.</text>
        <dbReference type="EC" id="3.2.1.8"/>
    </reaction>
</comment>
<dbReference type="InterPro" id="IPR001956">
    <property type="entry name" value="CBM3"/>
</dbReference>
<dbReference type="PROSITE" id="PS51172">
    <property type="entry name" value="CBM3"/>
    <property type="match status" value="1"/>
</dbReference>
<dbReference type="InterPro" id="IPR003961">
    <property type="entry name" value="FN3_dom"/>
</dbReference>
<evidence type="ECO:0000313" key="15">
    <source>
        <dbReference type="EMBL" id="SEE20167.1"/>
    </source>
</evidence>
<dbReference type="Pfam" id="PF00041">
    <property type="entry name" value="fn3"/>
    <property type="match status" value="1"/>
</dbReference>
<dbReference type="InterPro" id="IPR036116">
    <property type="entry name" value="FN3_sf"/>
</dbReference>
<evidence type="ECO:0000256" key="1">
    <source>
        <dbReference type="ARBA" id="ARBA00000681"/>
    </source>
</evidence>
<organism evidence="15 16">
    <name type="scientific">Streptomyces misionensis</name>
    <dbReference type="NCBI Taxonomy" id="67331"/>
    <lineage>
        <taxon>Bacteria</taxon>
        <taxon>Bacillati</taxon>
        <taxon>Actinomycetota</taxon>
        <taxon>Actinomycetes</taxon>
        <taxon>Kitasatosporales</taxon>
        <taxon>Streptomycetaceae</taxon>
        <taxon>Streptomyces</taxon>
    </lineage>
</organism>
<evidence type="ECO:0000256" key="4">
    <source>
        <dbReference type="ARBA" id="ARBA00022729"/>
    </source>
</evidence>
<evidence type="ECO:0000313" key="16">
    <source>
        <dbReference type="Proteomes" id="UP000182375"/>
    </source>
</evidence>
<evidence type="ECO:0000259" key="12">
    <source>
        <dbReference type="PROSITE" id="PS50853"/>
    </source>
</evidence>
<dbReference type="FunFam" id="2.60.40.10:FF:001114">
    <property type="entry name" value="Chitinase A1"/>
    <property type="match status" value="1"/>
</dbReference>
<keyword evidence="7 10" id="KW-0326">Glycosidase</keyword>
<evidence type="ECO:0000256" key="8">
    <source>
        <dbReference type="ARBA" id="ARBA00023326"/>
    </source>
</evidence>
<keyword evidence="5 10" id="KW-0378">Hydrolase</keyword>
<evidence type="ECO:0000256" key="9">
    <source>
        <dbReference type="PROSITE-ProRule" id="PRU10061"/>
    </source>
</evidence>
<dbReference type="InterPro" id="IPR031158">
    <property type="entry name" value="GH10_AS"/>
</dbReference>
<feature type="compositionally biased region" description="Gly residues" evidence="11">
    <location>
        <begin position="352"/>
        <end position="363"/>
    </location>
</feature>
<dbReference type="SMART" id="SM00060">
    <property type="entry name" value="FN3"/>
    <property type="match status" value="1"/>
</dbReference>
<dbReference type="Pfam" id="PF00331">
    <property type="entry name" value="Glyco_hydro_10"/>
    <property type="match status" value="1"/>
</dbReference>
<dbReference type="Gene3D" id="2.60.40.710">
    <property type="entry name" value="Endoglucanase-like"/>
    <property type="match status" value="1"/>
</dbReference>
<dbReference type="EC" id="3.2.1.8" evidence="10"/>
<dbReference type="SMART" id="SM01067">
    <property type="entry name" value="CBM_3"/>
    <property type="match status" value="1"/>
</dbReference>
<dbReference type="InterPro" id="IPR017853">
    <property type="entry name" value="GH"/>
</dbReference>
<evidence type="ECO:0000256" key="7">
    <source>
        <dbReference type="ARBA" id="ARBA00023295"/>
    </source>
</evidence>
<evidence type="ECO:0000256" key="3">
    <source>
        <dbReference type="ARBA" id="ARBA00022651"/>
    </source>
</evidence>
<keyword evidence="6 10" id="KW-0119">Carbohydrate metabolism</keyword>
<evidence type="ECO:0000259" key="14">
    <source>
        <dbReference type="PROSITE" id="PS51760"/>
    </source>
</evidence>
<dbReference type="PROSITE" id="PS00591">
    <property type="entry name" value="GH10_1"/>
    <property type="match status" value="1"/>
</dbReference>
<dbReference type="GO" id="GO:0045493">
    <property type="term" value="P:xylan catabolic process"/>
    <property type="evidence" value="ECO:0007669"/>
    <property type="project" value="UniProtKB-KW"/>
</dbReference>
<dbReference type="PRINTS" id="PR00134">
    <property type="entry name" value="GLHYDRLASE10"/>
</dbReference>
<keyword evidence="8 10" id="KW-0624">Polysaccharide degradation</keyword>
<keyword evidence="4" id="KW-0732">Signal</keyword>
<dbReference type="STRING" id="67331.SAMN04490357_7262"/>
<evidence type="ECO:0000256" key="10">
    <source>
        <dbReference type="RuleBase" id="RU361174"/>
    </source>
</evidence>
<name>A0A1H5GWV9_9ACTN</name>
<evidence type="ECO:0000256" key="5">
    <source>
        <dbReference type="ARBA" id="ARBA00022801"/>
    </source>
</evidence>
<dbReference type="Pfam" id="PF00942">
    <property type="entry name" value="CBM_3"/>
    <property type="match status" value="1"/>
</dbReference>
<dbReference type="GO" id="GO:0031176">
    <property type="term" value="F:endo-1,4-beta-xylanase activity"/>
    <property type="evidence" value="ECO:0007669"/>
    <property type="project" value="UniProtKB-EC"/>
</dbReference>
<dbReference type="SUPFAM" id="SSF49265">
    <property type="entry name" value="Fibronectin type III"/>
    <property type="match status" value="1"/>
</dbReference>
<dbReference type="InterPro" id="IPR013783">
    <property type="entry name" value="Ig-like_fold"/>
</dbReference>
<feature type="domain" description="GH10" evidence="14">
    <location>
        <begin position="40"/>
        <end position="350"/>
    </location>
</feature>
<sequence>MRSLLHPMRGGGLAVALATLATAGLGLLAVGTAPAAVAQGATLDQLAQAQGRYFGSATDNSELNDSSYTAVLGSEFGSITPGNSMKWDTTEPSQGQFNFSGGDAIVSFAQAHNQQVRGHNLVWHSQLPSWVSNLPAGQVQAAMENHITKEASHYKGKVYAWDVVNEPFNDDGTYRTDAFYNAMGKDYIADALRTAHAADPGAKLYINDYNIDGSGAKADAMYQLASDLKKQGVPLDGIGFQGHLAIQYSFPSNMQQNLQRFADLGLDVAFTELDVRMEMPADSTKLATQADYYRQVTNACLAVSRCVGITVWDFDDKYSWVPSTFQGQGAACLYDENLQQKPAYAAVQTALGGSGGNPPGGGTDTTAPSAPTGLTVSGTTSSSVSLKWTASTDNVGVTGYDVYRGSTKVGSTTSTSYTDSGLSASTSYSYTVKAKDAAGNVSAASSAVTATTAASGGGGTPGTGAVKVQYKNNDSAPGDNQIKPGLKVVNTGSSAVDLSKVTIRYYFTGDSGASTFSAWCDYAAVGCSNVTQKVVALSSPKAGADHYVEIGFTSGAGSLAAGASTGDIQSRINKTDWSNFNESDDYSYATNTAYADASRVTVYVSGTLAGGIEP</sequence>
<dbReference type="PANTHER" id="PTHR31490:SF88">
    <property type="entry name" value="BETA-XYLANASE"/>
    <property type="match status" value="1"/>
</dbReference>
<evidence type="ECO:0000256" key="11">
    <source>
        <dbReference type="SAM" id="MobiDB-lite"/>
    </source>
</evidence>
<reference evidence="15 16" key="1">
    <citation type="submission" date="2016-10" db="EMBL/GenBank/DDBJ databases">
        <authorList>
            <person name="de Groot N.N."/>
        </authorList>
    </citation>
    <scope>NUCLEOTIDE SEQUENCE [LARGE SCALE GENOMIC DNA]</scope>
    <source>
        <strain evidence="15 16">DSM 40306</strain>
    </source>
</reference>
<evidence type="ECO:0000256" key="2">
    <source>
        <dbReference type="ARBA" id="ARBA00007495"/>
    </source>
</evidence>
<proteinExistence type="inferred from homology"/>
<dbReference type="InterPro" id="IPR044846">
    <property type="entry name" value="GH10"/>
</dbReference>
<dbReference type="PROSITE" id="PS51760">
    <property type="entry name" value="GH10_2"/>
    <property type="match status" value="1"/>
</dbReference>
<dbReference type="RefSeq" id="WP_279628623.1">
    <property type="nucleotide sequence ID" value="NZ_FNTD01000004.1"/>
</dbReference>
<feature type="active site" description="Nucleophile" evidence="9">
    <location>
        <position position="272"/>
    </location>
</feature>
<feature type="domain" description="Fibronectin type-III" evidence="12">
    <location>
        <begin position="370"/>
        <end position="455"/>
    </location>
</feature>
<feature type="compositionally biased region" description="Low complexity" evidence="11">
    <location>
        <begin position="364"/>
        <end position="378"/>
    </location>
</feature>
<feature type="region of interest" description="Disordered" evidence="11">
    <location>
        <begin position="349"/>
        <end position="378"/>
    </location>
</feature>
<dbReference type="SUPFAM" id="SSF51445">
    <property type="entry name" value="(Trans)glycosidases"/>
    <property type="match status" value="1"/>
</dbReference>
<dbReference type="Gene3D" id="2.60.40.10">
    <property type="entry name" value="Immunoglobulins"/>
    <property type="match status" value="1"/>
</dbReference>
<accession>A0A1H5GWV9</accession>
<dbReference type="Gene3D" id="3.20.20.80">
    <property type="entry name" value="Glycosidases"/>
    <property type="match status" value="1"/>
</dbReference>
<dbReference type="GeneID" id="95516253"/>
<dbReference type="PROSITE" id="PS50853">
    <property type="entry name" value="FN3"/>
    <property type="match status" value="1"/>
</dbReference>
<dbReference type="GO" id="GO:0030248">
    <property type="term" value="F:cellulose binding"/>
    <property type="evidence" value="ECO:0007669"/>
    <property type="project" value="InterPro"/>
</dbReference>
<evidence type="ECO:0000256" key="6">
    <source>
        <dbReference type="ARBA" id="ARBA00023277"/>
    </source>
</evidence>
<gene>
    <name evidence="15" type="ORF">SAMN04490357_7262</name>
</gene>
<dbReference type="Proteomes" id="UP000182375">
    <property type="component" value="Unassembled WGS sequence"/>
</dbReference>
<dbReference type="SMART" id="SM00633">
    <property type="entry name" value="Glyco_10"/>
    <property type="match status" value="1"/>
</dbReference>
<dbReference type="InterPro" id="IPR036966">
    <property type="entry name" value="CBM3_sf"/>
</dbReference>
<comment type="similarity">
    <text evidence="2 10">Belongs to the glycosyl hydrolase 10 (cellulase F) family.</text>
</comment>
<keyword evidence="3 15" id="KW-0858">Xylan degradation</keyword>
<dbReference type="PANTHER" id="PTHR31490">
    <property type="entry name" value="GLYCOSYL HYDROLASE"/>
    <property type="match status" value="1"/>
</dbReference>
<feature type="domain" description="CBM3" evidence="13">
    <location>
        <begin position="462"/>
        <end position="614"/>
    </location>
</feature>